<evidence type="ECO:0000313" key="2">
    <source>
        <dbReference type="Proteomes" id="UP000237105"/>
    </source>
</evidence>
<feature type="non-terminal residue" evidence="1">
    <location>
        <position position="1"/>
    </location>
</feature>
<name>A0A2P5B7E0_PARAD</name>
<organism evidence="1 2">
    <name type="scientific">Parasponia andersonii</name>
    <name type="common">Sponia andersonii</name>
    <dbReference type="NCBI Taxonomy" id="3476"/>
    <lineage>
        <taxon>Eukaryota</taxon>
        <taxon>Viridiplantae</taxon>
        <taxon>Streptophyta</taxon>
        <taxon>Embryophyta</taxon>
        <taxon>Tracheophyta</taxon>
        <taxon>Spermatophyta</taxon>
        <taxon>Magnoliopsida</taxon>
        <taxon>eudicotyledons</taxon>
        <taxon>Gunneridae</taxon>
        <taxon>Pentapetalae</taxon>
        <taxon>rosids</taxon>
        <taxon>fabids</taxon>
        <taxon>Rosales</taxon>
        <taxon>Cannabaceae</taxon>
        <taxon>Parasponia</taxon>
    </lineage>
</organism>
<keyword evidence="2" id="KW-1185">Reference proteome</keyword>
<proteinExistence type="predicted"/>
<gene>
    <name evidence="1" type="ORF">PanWU01x14_264930</name>
</gene>
<comment type="caution">
    <text evidence="1">The sequence shown here is derived from an EMBL/GenBank/DDBJ whole genome shotgun (WGS) entry which is preliminary data.</text>
</comment>
<reference evidence="2" key="1">
    <citation type="submission" date="2016-06" db="EMBL/GenBank/DDBJ databases">
        <title>Parallel loss of symbiosis genes in relatives of nitrogen-fixing non-legume Parasponia.</title>
        <authorList>
            <person name="Van Velzen R."/>
            <person name="Holmer R."/>
            <person name="Bu F."/>
            <person name="Rutten L."/>
            <person name="Van Zeijl A."/>
            <person name="Liu W."/>
            <person name="Santuari L."/>
            <person name="Cao Q."/>
            <person name="Sharma T."/>
            <person name="Shen D."/>
            <person name="Roswanjaya Y."/>
            <person name="Wardhani T."/>
            <person name="Kalhor M.S."/>
            <person name="Jansen J."/>
            <person name="Van den Hoogen J."/>
            <person name="Gungor B."/>
            <person name="Hartog M."/>
            <person name="Hontelez J."/>
            <person name="Verver J."/>
            <person name="Yang W.-C."/>
            <person name="Schijlen E."/>
            <person name="Repin R."/>
            <person name="Schilthuizen M."/>
            <person name="Schranz E."/>
            <person name="Heidstra R."/>
            <person name="Miyata K."/>
            <person name="Fedorova E."/>
            <person name="Kohlen W."/>
            <person name="Bisseling T."/>
            <person name="Smit S."/>
            <person name="Geurts R."/>
        </authorList>
    </citation>
    <scope>NUCLEOTIDE SEQUENCE [LARGE SCALE GENOMIC DNA]</scope>
    <source>
        <strain evidence="2">cv. WU1-14</strain>
    </source>
</reference>
<dbReference type="AlphaFoldDB" id="A0A2P5B7E0"/>
<dbReference type="EMBL" id="JXTB01000345">
    <property type="protein sequence ID" value="PON44710.1"/>
    <property type="molecule type" value="Genomic_DNA"/>
</dbReference>
<accession>A0A2P5B7E0</accession>
<sequence length="45" mass="5189">QTWPSFTLRTTQLTPLRPQNPSFHPPCLLKPLSIFFHASSPIKEK</sequence>
<protein>
    <submittedName>
        <fullName evidence="1">Uncharacterized protein</fullName>
    </submittedName>
</protein>
<evidence type="ECO:0000313" key="1">
    <source>
        <dbReference type="EMBL" id="PON44710.1"/>
    </source>
</evidence>
<dbReference type="Proteomes" id="UP000237105">
    <property type="component" value="Unassembled WGS sequence"/>
</dbReference>